<sequence length="324" mass="37567">MIESDQIANLLILLFSIVLNILGLSLFSHFKVNGKISSANWLIFFQCSVDIVFSVVAFVFRCEFVIINNYIVFFLINFNGINIPFFLYFVFTHLFLTIVFINPPIVATMVYVRYHTVINFKETPNVRMKAVIKLLFASILIDIVGVFSTMYFGIKSYGDQQLLYKFDQTNNYTDMYVNADSRALILDMNNIFVILCAFSGLTYMLILLAIICTYLNFIISNKNQSTETYKLNKDFLRIMFLHTLSPILFLFTPLIILLFYISLQIQSRNLMTYVFSTSPCVPLLNALFLLIVLKKSRQVMGGRFERILNLIYYKTNQISIINVK</sequence>
<reference evidence="2" key="1">
    <citation type="submission" date="2016-11" db="UniProtKB">
        <authorList>
            <consortium name="WormBaseParasite"/>
        </authorList>
    </citation>
    <scope>IDENTIFICATION</scope>
    <source>
        <strain evidence="2">KR3021</strain>
    </source>
</reference>
<proteinExistence type="predicted"/>
<accession>A0AC35TQA6</accession>
<dbReference type="WBParaSite" id="RSKR_0000295133.1">
    <property type="protein sequence ID" value="RSKR_0000295133.1"/>
    <property type="gene ID" value="RSKR_0000295133"/>
</dbReference>
<organism evidence="1 2">
    <name type="scientific">Rhabditophanes sp. KR3021</name>
    <dbReference type="NCBI Taxonomy" id="114890"/>
    <lineage>
        <taxon>Eukaryota</taxon>
        <taxon>Metazoa</taxon>
        <taxon>Ecdysozoa</taxon>
        <taxon>Nematoda</taxon>
        <taxon>Chromadorea</taxon>
        <taxon>Rhabditida</taxon>
        <taxon>Tylenchina</taxon>
        <taxon>Panagrolaimomorpha</taxon>
        <taxon>Strongyloidoidea</taxon>
        <taxon>Alloionematidae</taxon>
        <taxon>Rhabditophanes</taxon>
    </lineage>
</organism>
<protein>
    <submittedName>
        <fullName evidence="2">G_PROTEIN_RECEP_F1_2 domain-containing protein</fullName>
    </submittedName>
</protein>
<evidence type="ECO:0000313" key="2">
    <source>
        <dbReference type="WBParaSite" id="RSKR_0000295133.1"/>
    </source>
</evidence>
<dbReference type="Proteomes" id="UP000095286">
    <property type="component" value="Unplaced"/>
</dbReference>
<name>A0AC35TQA6_9BILA</name>
<evidence type="ECO:0000313" key="1">
    <source>
        <dbReference type="Proteomes" id="UP000095286"/>
    </source>
</evidence>